<dbReference type="InterPro" id="IPR035906">
    <property type="entry name" value="MetI-like_sf"/>
</dbReference>
<evidence type="ECO:0000259" key="8">
    <source>
        <dbReference type="PROSITE" id="PS50928"/>
    </source>
</evidence>
<evidence type="ECO:0000256" key="2">
    <source>
        <dbReference type="ARBA" id="ARBA00022448"/>
    </source>
</evidence>
<feature type="transmembrane region" description="Helical" evidence="7">
    <location>
        <begin position="109"/>
        <end position="130"/>
    </location>
</feature>
<dbReference type="Proteomes" id="UP000011663">
    <property type="component" value="Unassembled WGS sequence"/>
</dbReference>
<comment type="similarity">
    <text evidence="7">Belongs to the binding-protein-dependent transport system permease family.</text>
</comment>
<dbReference type="GO" id="GO:0055085">
    <property type="term" value="P:transmembrane transport"/>
    <property type="evidence" value="ECO:0007669"/>
    <property type="project" value="InterPro"/>
</dbReference>
<dbReference type="Pfam" id="PF00528">
    <property type="entry name" value="BPD_transp_1"/>
    <property type="match status" value="1"/>
</dbReference>
<dbReference type="AlphaFoldDB" id="A0A2U4EU24"/>
<dbReference type="STRING" id="1289135.A966_11876"/>
<dbReference type="PANTHER" id="PTHR30193:SF37">
    <property type="entry name" value="INNER MEMBRANE ABC TRANSPORTER PERMEASE PROTEIN YCJO"/>
    <property type="match status" value="1"/>
</dbReference>
<evidence type="ECO:0000256" key="1">
    <source>
        <dbReference type="ARBA" id="ARBA00004651"/>
    </source>
</evidence>
<evidence type="ECO:0000313" key="9">
    <source>
        <dbReference type="EMBL" id="EKV56058.1"/>
    </source>
</evidence>
<organism evidence="9 10">
    <name type="scientific">Brachyspira hampsonii 30446</name>
    <dbReference type="NCBI Taxonomy" id="1289135"/>
    <lineage>
        <taxon>Bacteria</taxon>
        <taxon>Pseudomonadati</taxon>
        <taxon>Spirochaetota</taxon>
        <taxon>Spirochaetia</taxon>
        <taxon>Brachyspirales</taxon>
        <taxon>Brachyspiraceae</taxon>
        <taxon>Brachyspira</taxon>
    </lineage>
</organism>
<protein>
    <submittedName>
        <fullName evidence="9">Permease component of ABC-type sugar transporter</fullName>
    </submittedName>
</protein>
<keyword evidence="2 7" id="KW-0813">Transport</keyword>
<sequence>MLKKSRLPMIILFLAPAVLLYLLIFFYPTIKTVIMSFFKMDSISAKISEWEFVGLGNYGNLLNSQVFMQSLKNVFFIWLIGGIIIFFFAILFAVILTSGVKFKSFYRSIIYLPNVVSAVAMATMWIHYVYNSRYGLLRNIFSFLHIEKLAEFQWTSPDNVFMALVIAYSFGMVGYFMLIFMAGIERIPSDFYEAATIDGANAFQQFFQITLPLLSDVIRTNVVLWTINAVGFFVWSQLFSPLIPEPGTVTPMVYMYQEVFGANNNVIIDRNVGNGAAVGVVLTLIIVISFAVTNIVFKDKKLEF</sequence>
<reference evidence="9 10" key="1">
    <citation type="submission" date="2012-07" db="EMBL/GenBank/DDBJ databases">
        <title>Genome sequence of Brachyspira sp. 30446, isolated from a pig with mucohaemorrhagic colitis.</title>
        <authorList>
            <person name="Rubin J.E."/>
            <person name="Fernando C."/>
            <person name="Harding J.C.S."/>
            <person name="Hill J.E."/>
        </authorList>
    </citation>
    <scope>NUCLEOTIDE SEQUENCE [LARGE SCALE GENOMIC DNA]</scope>
    <source>
        <strain evidence="9 10">30446</strain>
    </source>
</reference>
<dbReference type="OrthoDB" id="367897at2"/>
<dbReference type="GO" id="GO:0005886">
    <property type="term" value="C:plasma membrane"/>
    <property type="evidence" value="ECO:0007669"/>
    <property type="project" value="UniProtKB-SubCell"/>
</dbReference>
<evidence type="ECO:0000313" key="10">
    <source>
        <dbReference type="Proteomes" id="UP000011663"/>
    </source>
</evidence>
<dbReference type="PROSITE" id="PS50928">
    <property type="entry name" value="ABC_TM1"/>
    <property type="match status" value="1"/>
</dbReference>
<comment type="caution">
    <text evidence="9">The sequence shown here is derived from an EMBL/GenBank/DDBJ whole genome shotgun (WGS) entry which is preliminary data.</text>
</comment>
<evidence type="ECO:0000256" key="6">
    <source>
        <dbReference type="ARBA" id="ARBA00023136"/>
    </source>
</evidence>
<proteinExistence type="inferred from homology"/>
<dbReference type="EMBL" id="ALNZ01000034">
    <property type="protein sequence ID" value="EKV56058.1"/>
    <property type="molecule type" value="Genomic_DNA"/>
</dbReference>
<keyword evidence="5 7" id="KW-1133">Transmembrane helix</keyword>
<feature type="domain" description="ABC transmembrane type-1" evidence="8">
    <location>
        <begin position="71"/>
        <end position="293"/>
    </location>
</feature>
<feature type="transmembrane region" description="Helical" evidence="7">
    <location>
        <begin position="222"/>
        <end position="243"/>
    </location>
</feature>
<keyword evidence="3" id="KW-1003">Cell membrane</keyword>
<dbReference type="InterPro" id="IPR000515">
    <property type="entry name" value="MetI-like"/>
</dbReference>
<evidence type="ECO:0000256" key="5">
    <source>
        <dbReference type="ARBA" id="ARBA00022989"/>
    </source>
</evidence>
<feature type="transmembrane region" description="Helical" evidence="7">
    <location>
        <begin position="75"/>
        <end position="97"/>
    </location>
</feature>
<keyword evidence="6 7" id="KW-0472">Membrane</keyword>
<feature type="transmembrane region" description="Helical" evidence="7">
    <location>
        <begin position="276"/>
        <end position="297"/>
    </location>
</feature>
<gene>
    <name evidence="9" type="ORF">A966_11876</name>
</gene>
<keyword evidence="4 7" id="KW-0812">Transmembrane</keyword>
<evidence type="ECO:0000256" key="3">
    <source>
        <dbReference type="ARBA" id="ARBA00022475"/>
    </source>
</evidence>
<keyword evidence="9" id="KW-0762">Sugar transport</keyword>
<dbReference type="InterPro" id="IPR051393">
    <property type="entry name" value="ABC_transporter_permease"/>
</dbReference>
<dbReference type="GeneID" id="66488779"/>
<dbReference type="CDD" id="cd06261">
    <property type="entry name" value="TM_PBP2"/>
    <property type="match status" value="1"/>
</dbReference>
<accession>A0A2U4EU24</accession>
<evidence type="ECO:0000256" key="7">
    <source>
        <dbReference type="RuleBase" id="RU363032"/>
    </source>
</evidence>
<name>A0A2U4EU24_9SPIR</name>
<feature type="transmembrane region" description="Helical" evidence="7">
    <location>
        <begin position="7"/>
        <end position="30"/>
    </location>
</feature>
<dbReference type="PANTHER" id="PTHR30193">
    <property type="entry name" value="ABC TRANSPORTER PERMEASE PROTEIN"/>
    <property type="match status" value="1"/>
</dbReference>
<evidence type="ECO:0000256" key="4">
    <source>
        <dbReference type="ARBA" id="ARBA00022692"/>
    </source>
</evidence>
<comment type="subcellular location">
    <subcellularLocation>
        <location evidence="1 7">Cell membrane</location>
        <topology evidence="1 7">Multi-pass membrane protein</topology>
    </subcellularLocation>
</comment>
<dbReference type="RefSeq" id="WP_008725694.1">
    <property type="nucleotide sequence ID" value="NZ_JH994111.1"/>
</dbReference>
<dbReference type="SUPFAM" id="SSF161098">
    <property type="entry name" value="MetI-like"/>
    <property type="match status" value="1"/>
</dbReference>
<feature type="transmembrane region" description="Helical" evidence="7">
    <location>
        <begin position="160"/>
        <end position="182"/>
    </location>
</feature>
<dbReference type="Gene3D" id="1.10.3720.10">
    <property type="entry name" value="MetI-like"/>
    <property type="match status" value="1"/>
</dbReference>